<name>A0ABN8YAT8_RANTA</name>
<organism evidence="1 2">
    <name type="scientific">Rangifer tarandus platyrhynchus</name>
    <name type="common">Svalbard reindeer</name>
    <dbReference type="NCBI Taxonomy" id="3082113"/>
    <lineage>
        <taxon>Eukaryota</taxon>
        <taxon>Metazoa</taxon>
        <taxon>Chordata</taxon>
        <taxon>Craniata</taxon>
        <taxon>Vertebrata</taxon>
        <taxon>Euteleostomi</taxon>
        <taxon>Mammalia</taxon>
        <taxon>Eutheria</taxon>
        <taxon>Laurasiatheria</taxon>
        <taxon>Artiodactyla</taxon>
        <taxon>Ruminantia</taxon>
        <taxon>Pecora</taxon>
        <taxon>Cervidae</taxon>
        <taxon>Odocoileinae</taxon>
        <taxon>Rangifer</taxon>
    </lineage>
</organism>
<proteinExistence type="predicted"/>
<keyword evidence="2" id="KW-1185">Reference proteome</keyword>
<protein>
    <submittedName>
        <fullName evidence="1">Uncharacterized protein</fullName>
    </submittedName>
</protein>
<gene>
    <name evidence="1" type="ORF">MRATA1EN1_LOCUS7655</name>
</gene>
<evidence type="ECO:0000313" key="1">
    <source>
        <dbReference type="EMBL" id="CAI9158693.1"/>
    </source>
</evidence>
<dbReference type="EMBL" id="OX459954">
    <property type="protein sequence ID" value="CAI9158693.1"/>
    <property type="molecule type" value="Genomic_DNA"/>
</dbReference>
<dbReference type="Proteomes" id="UP001176941">
    <property type="component" value="Chromosome 18"/>
</dbReference>
<reference evidence="1" key="1">
    <citation type="submission" date="2023-04" db="EMBL/GenBank/DDBJ databases">
        <authorList>
            <consortium name="ELIXIR-Norway"/>
        </authorList>
    </citation>
    <scope>NUCLEOTIDE SEQUENCE [LARGE SCALE GENOMIC DNA]</scope>
</reference>
<evidence type="ECO:0000313" key="2">
    <source>
        <dbReference type="Proteomes" id="UP001176941"/>
    </source>
</evidence>
<accession>A0ABN8YAT8</accession>
<sequence>MLLGPLFTCSSMHFPGGLPASLLRAKQETHAGFHYFVGFEWIVQDGMLVGDAERFSCALEQPRTKVTARGSEFGSRAVKPANHSVRPPVPTCRRAERSLHRHAVLCVDPCAEAAPHLLVPACAHFTQNGSVCEKAEEPAELFLCRPPPCLSRILGLHGPRGGFGVRQPCSVEPR</sequence>